<dbReference type="GO" id="GO:0015074">
    <property type="term" value="P:DNA integration"/>
    <property type="evidence" value="ECO:0007669"/>
    <property type="project" value="InterPro"/>
</dbReference>
<dbReference type="InterPro" id="IPR036397">
    <property type="entry name" value="RNaseH_sf"/>
</dbReference>
<organism evidence="2 3">
    <name type="scientific">Vitis vinifera</name>
    <name type="common">Grape</name>
    <dbReference type="NCBI Taxonomy" id="29760"/>
    <lineage>
        <taxon>Eukaryota</taxon>
        <taxon>Viridiplantae</taxon>
        <taxon>Streptophyta</taxon>
        <taxon>Embryophyta</taxon>
        <taxon>Tracheophyta</taxon>
        <taxon>Spermatophyta</taxon>
        <taxon>Magnoliopsida</taxon>
        <taxon>eudicotyledons</taxon>
        <taxon>Gunneridae</taxon>
        <taxon>Pentapetalae</taxon>
        <taxon>rosids</taxon>
        <taxon>Vitales</taxon>
        <taxon>Vitaceae</taxon>
        <taxon>Viteae</taxon>
        <taxon>Vitis</taxon>
    </lineage>
</organism>
<dbReference type="SUPFAM" id="SSF53098">
    <property type="entry name" value="Ribonuclease H-like"/>
    <property type="match status" value="1"/>
</dbReference>
<dbReference type="AlphaFoldDB" id="A0A438I4C1"/>
<feature type="domain" description="Integrase catalytic" evidence="1">
    <location>
        <begin position="69"/>
        <end position="178"/>
    </location>
</feature>
<dbReference type="InterPro" id="IPR001584">
    <property type="entry name" value="Integrase_cat-core"/>
</dbReference>
<reference evidence="2 3" key="1">
    <citation type="journal article" date="2018" name="PLoS Genet.">
        <title>Population sequencing reveals clonal diversity and ancestral inbreeding in the grapevine cultivar Chardonnay.</title>
        <authorList>
            <person name="Roach M.J."/>
            <person name="Johnson D.L."/>
            <person name="Bohlmann J."/>
            <person name="van Vuuren H.J."/>
            <person name="Jones S.J."/>
            <person name="Pretorius I.S."/>
            <person name="Schmidt S.A."/>
            <person name="Borneman A.R."/>
        </authorList>
    </citation>
    <scope>NUCLEOTIDE SEQUENCE [LARGE SCALE GENOMIC DNA]</scope>
    <source>
        <strain evidence="3">cv. Chardonnay</strain>
        <tissue evidence="2">Leaf</tissue>
    </source>
</reference>
<dbReference type="GO" id="GO:0003676">
    <property type="term" value="F:nucleic acid binding"/>
    <property type="evidence" value="ECO:0007669"/>
    <property type="project" value="InterPro"/>
</dbReference>
<sequence>MGATTHISVTMQGCLRSRIPTDGERYIYVGNGNKAAVKAIGLFRLQLDSSCTLDLKEAFVGKQTNVKKKDVNRCGNVLELIHTDICGPFPTLSWNGQQYFITFIDDYSRYGYFYLIHEKSQSLDVFKNFKVEVENQLSKKIKVVRSDHGGEYYGRYDGSGEQRLGPFTKYLMECGIVP</sequence>
<dbReference type="PROSITE" id="PS50994">
    <property type="entry name" value="INTEGRASE"/>
    <property type="match status" value="1"/>
</dbReference>
<accession>A0A438I4C1</accession>
<proteinExistence type="predicted"/>
<evidence type="ECO:0000313" key="3">
    <source>
        <dbReference type="Proteomes" id="UP000288805"/>
    </source>
</evidence>
<name>A0A438I4C1_VITVI</name>
<evidence type="ECO:0000313" key="2">
    <source>
        <dbReference type="EMBL" id="RVW91550.1"/>
    </source>
</evidence>
<dbReference type="PANTHER" id="PTHR42648">
    <property type="entry name" value="TRANSPOSASE, PUTATIVE-RELATED"/>
    <property type="match status" value="1"/>
</dbReference>
<evidence type="ECO:0000259" key="1">
    <source>
        <dbReference type="PROSITE" id="PS50994"/>
    </source>
</evidence>
<comment type="caution">
    <text evidence="2">The sequence shown here is derived from an EMBL/GenBank/DDBJ whole genome shotgun (WGS) entry which is preliminary data.</text>
</comment>
<dbReference type="Gene3D" id="3.30.420.10">
    <property type="entry name" value="Ribonuclease H-like superfamily/Ribonuclease H"/>
    <property type="match status" value="1"/>
</dbReference>
<dbReference type="EMBL" id="QGNW01000144">
    <property type="protein sequence ID" value="RVW91550.1"/>
    <property type="molecule type" value="Genomic_DNA"/>
</dbReference>
<protein>
    <submittedName>
        <fullName evidence="2">Retrovirus-related Pol polyprotein from transposon TNT 1-94</fullName>
    </submittedName>
</protein>
<dbReference type="InterPro" id="IPR039537">
    <property type="entry name" value="Retrotran_Ty1/copia-like"/>
</dbReference>
<gene>
    <name evidence="2" type="primary">POLX_3726</name>
    <name evidence="2" type="ORF">CK203_046214</name>
</gene>
<dbReference type="PANTHER" id="PTHR42648:SF28">
    <property type="entry name" value="TRANSPOSON-ENCODED PROTEIN WITH RIBONUCLEASE H-LIKE AND RETROVIRUS ZINC FINGER-LIKE DOMAINS"/>
    <property type="match status" value="1"/>
</dbReference>
<dbReference type="Pfam" id="PF00665">
    <property type="entry name" value="rve"/>
    <property type="match status" value="1"/>
</dbReference>
<dbReference type="InterPro" id="IPR012337">
    <property type="entry name" value="RNaseH-like_sf"/>
</dbReference>
<dbReference type="Proteomes" id="UP000288805">
    <property type="component" value="Unassembled WGS sequence"/>
</dbReference>